<gene>
    <name evidence="11" type="ORF">SLEP1_g30304</name>
</gene>
<keyword evidence="3 7" id="KW-0813">Transport</keyword>
<dbReference type="InterPro" id="IPR037202">
    <property type="entry name" value="ESCRT_assembly_dom"/>
</dbReference>
<dbReference type="AlphaFoldDB" id="A0AAV5K5M6"/>
<dbReference type="Pfam" id="PF09454">
    <property type="entry name" value="Vps23_core"/>
    <property type="match status" value="1"/>
</dbReference>
<dbReference type="PROSITE" id="PS51312">
    <property type="entry name" value="SB"/>
    <property type="match status" value="1"/>
</dbReference>
<dbReference type="GO" id="GO:0015031">
    <property type="term" value="P:protein transport"/>
    <property type="evidence" value="ECO:0007669"/>
    <property type="project" value="UniProtKB-UniRule"/>
</dbReference>
<evidence type="ECO:0008006" key="13">
    <source>
        <dbReference type="Google" id="ProtNLM"/>
    </source>
</evidence>
<dbReference type="GO" id="GO:0008333">
    <property type="term" value="P:endosome to lysosome transport"/>
    <property type="evidence" value="ECO:0007669"/>
    <property type="project" value="TreeGrafter"/>
</dbReference>
<comment type="caution">
    <text evidence="11">The sequence shown here is derived from an EMBL/GenBank/DDBJ whole genome shotgun (WGS) entry which is preliminary data.</text>
</comment>
<organism evidence="11 12">
    <name type="scientific">Rubroshorea leprosula</name>
    <dbReference type="NCBI Taxonomy" id="152421"/>
    <lineage>
        <taxon>Eukaryota</taxon>
        <taxon>Viridiplantae</taxon>
        <taxon>Streptophyta</taxon>
        <taxon>Embryophyta</taxon>
        <taxon>Tracheophyta</taxon>
        <taxon>Spermatophyta</taxon>
        <taxon>Magnoliopsida</taxon>
        <taxon>eudicotyledons</taxon>
        <taxon>Gunneridae</taxon>
        <taxon>Pentapetalae</taxon>
        <taxon>rosids</taxon>
        <taxon>malvids</taxon>
        <taxon>Malvales</taxon>
        <taxon>Dipterocarpaceae</taxon>
        <taxon>Rubroshorea</taxon>
    </lineage>
</organism>
<evidence type="ECO:0000256" key="7">
    <source>
        <dbReference type="PROSITE-ProRule" id="PRU00644"/>
    </source>
</evidence>
<evidence type="ECO:0000256" key="1">
    <source>
        <dbReference type="ARBA" id="ARBA00004177"/>
    </source>
</evidence>
<protein>
    <recommendedName>
        <fullName evidence="13">Protein ELC-like</fullName>
    </recommendedName>
</protein>
<evidence type="ECO:0000256" key="4">
    <source>
        <dbReference type="ARBA" id="ARBA00022753"/>
    </source>
</evidence>
<evidence type="ECO:0000259" key="9">
    <source>
        <dbReference type="PROSITE" id="PS51312"/>
    </source>
</evidence>
<dbReference type="Gene3D" id="6.10.140.820">
    <property type="match status" value="1"/>
</dbReference>
<dbReference type="InterPro" id="IPR008883">
    <property type="entry name" value="UEV_N"/>
</dbReference>
<keyword evidence="5 7" id="KW-0653">Protein transport</keyword>
<evidence type="ECO:0000256" key="6">
    <source>
        <dbReference type="ARBA" id="ARBA00023054"/>
    </source>
</evidence>
<keyword evidence="12" id="KW-1185">Reference proteome</keyword>
<name>A0AAV5K5M6_9ROSI</name>
<evidence type="ECO:0000256" key="8">
    <source>
        <dbReference type="SAM" id="Coils"/>
    </source>
</evidence>
<dbReference type="InterPro" id="IPR016135">
    <property type="entry name" value="UBQ-conjugating_enzyme/RWD"/>
</dbReference>
<sequence length="332" mass="37336">MAPSSSIQFIETAFSCTTPFALSYSDPDQKWIIRQHLVSLLQYYPSFRLSSDRFTHNNGTTVNLLNVTGSVRLSHSMPSIPLIIWLHENYPNEPPLVFVSPDPTNSIHRNHAFVDSSGATVTPYIIAWQYPSSNLSDLVRNMFKLFSRDHPFAYSSASGFTHPSLVSKREAIDRLTGMLHYDVAVFQANAQSEIEELSVLQEELRRRVVITDGMITGLDEERGELKQRVKELTKEAHMLANWVRVNDPKSIVTGMNGTGDGGVEEAFEAIDGESQVVLDSSATDLAIDDTMYALDRALENGVLGFDFYIKQVRSLAREQFYYRAQTCSITPR</sequence>
<keyword evidence="6 8" id="KW-0175">Coiled coil</keyword>
<accession>A0AAV5K5M6</accession>
<dbReference type="InterPro" id="IPR017916">
    <property type="entry name" value="SB_dom"/>
</dbReference>
<dbReference type="InterPro" id="IPR052070">
    <property type="entry name" value="ESCRT-I_UEV_domain"/>
</dbReference>
<dbReference type="PANTHER" id="PTHR23306">
    <property type="entry name" value="TUMOR SUSCEPTIBILITY GENE 101 PROTEIN-RELATED"/>
    <property type="match status" value="1"/>
</dbReference>
<dbReference type="GO" id="GO:0043130">
    <property type="term" value="F:ubiquitin binding"/>
    <property type="evidence" value="ECO:0007669"/>
    <property type="project" value="TreeGrafter"/>
</dbReference>
<dbReference type="Proteomes" id="UP001054252">
    <property type="component" value="Unassembled WGS sequence"/>
</dbReference>
<dbReference type="GO" id="GO:0000813">
    <property type="term" value="C:ESCRT I complex"/>
    <property type="evidence" value="ECO:0007669"/>
    <property type="project" value="TreeGrafter"/>
</dbReference>
<comment type="subcellular location">
    <subcellularLocation>
        <location evidence="1">Endosome</location>
    </subcellularLocation>
</comment>
<evidence type="ECO:0000313" key="12">
    <source>
        <dbReference type="Proteomes" id="UP001054252"/>
    </source>
</evidence>
<dbReference type="PANTHER" id="PTHR23306:SF21">
    <property type="entry name" value="UBIQUITIN-CONJUGATING ENZYME_RWD-LIKE PROTEIN"/>
    <property type="match status" value="1"/>
</dbReference>
<dbReference type="CDD" id="cd11685">
    <property type="entry name" value="UEV_TSG101-like"/>
    <property type="match status" value="1"/>
</dbReference>
<feature type="coiled-coil region" evidence="8">
    <location>
        <begin position="187"/>
        <end position="235"/>
    </location>
</feature>
<dbReference type="PROSITE" id="PS51322">
    <property type="entry name" value="UEV"/>
    <property type="match status" value="1"/>
</dbReference>
<comment type="similarity">
    <text evidence="2">Belongs to the ubiquitin-conjugating enzyme family. UEV subfamily.</text>
</comment>
<dbReference type="Gene3D" id="3.10.110.10">
    <property type="entry name" value="Ubiquitin Conjugating Enzyme"/>
    <property type="match status" value="1"/>
</dbReference>
<keyword evidence="4" id="KW-0967">Endosome</keyword>
<dbReference type="EMBL" id="BPVZ01000054">
    <property type="protein sequence ID" value="GKV20143.1"/>
    <property type="molecule type" value="Genomic_DNA"/>
</dbReference>
<evidence type="ECO:0000259" key="10">
    <source>
        <dbReference type="PROSITE" id="PS51322"/>
    </source>
</evidence>
<evidence type="ECO:0000313" key="11">
    <source>
        <dbReference type="EMBL" id="GKV20143.1"/>
    </source>
</evidence>
<evidence type="ECO:0000256" key="2">
    <source>
        <dbReference type="ARBA" id="ARBA00009594"/>
    </source>
</evidence>
<dbReference type="SUPFAM" id="SSF54495">
    <property type="entry name" value="UBC-like"/>
    <property type="match status" value="1"/>
</dbReference>
<evidence type="ECO:0000256" key="3">
    <source>
        <dbReference type="ARBA" id="ARBA00022448"/>
    </source>
</evidence>
<dbReference type="Pfam" id="PF05743">
    <property type="entry name" value="UEV"/>
    <property type="match status" value="1"/>
</dbReference>
<feature type="domain" description="UEV" evidence="10">
    <location>
        <begin position="14"/>
        <end position="156"/>
    </location>
</feature>
<reference evidence="11 12" key="1">
    <citation type="journal article" date="2021" name="Commun. Biol.">
        <title>The genome of Shorea leprosula (Dipterocarpaceae) highlights the ecological relevance of drought in aseasonal tropical rainforests.</title>
        <authorList>
            <person name="Ng K.K.S."/>
            <person name="Kobayashi M.J."/>
            <person name="Fawcett J.A."/>
            <person name="Hatakeyama M."/>
            <person name="Paape T."/>
            <person name="Ng C.H."/>
            <person name="Ang C.C."/>
            <person name="Tnah L.H."/>
            <person name="Lee C.T."/>
            <person name="Nishiyama T."/>
            <person name="Sese J."/>
            <person name="O'Brien M.J."/>
            <person name="Copetti D."/>
            <person name="Mohd Noor M.I."/>
            <person name="Ong R.C."/>
            <person name="Putra M."/>
            <person name="Sireger I.Z."/>
            <person name="Indrioko S."/>
            <person name="Kosugi Y."/>
            <person name="Izuno A."/>
            <person name="Isagi Y."/>
            <person name="Lee S.L."/>
            <person name="Shimizu K.K."/>
        </authorList>
    </citation>
    <scope>NUCLEOTIDE SEQUENCE [LARGE SCALE GENOMIC DNA]</scope>
    <source>
        <strain evidence="11">214</strain>
    </source>
</reference>
<dbReference type="SUPFAM" id="SSF140111">
    <property type="entry name" value="Endosomal sorting complex assembly domain"/>
    <property type="match status" value="1"/>
</dbReference>
<proteinExistence type="inferred from homology"/>
<feature type="domain" description="SB" evidence="9">
    <location>
        <begin position="271"/>
        <end position="332"/>
    </location>
</feature>
<evidence type="ECO:0000256" key="5">
    <source>
        <dbReference type="ARBA" id="ARBA00022927"/>
    </source>
</evidence>